<evidence type="ECO:0000313" key="3">
    <source>
        <dbReference type="Proteomes" id="UP001652624"/>
    </source>
</evidence>
<dbReference type="GeneID" id="132533535"/>
<gene>
    <name evidence="4" type="primary">LOC132533535</name>
</gene>
<feature type="transmembrane region" description="Helical" evidence="2">
    <location>
        <begin position="238"/>
        <end position="260"/>
    </location>
</feature>
<name>A0ABM3W553_ERIEU</name>
<evidence type="ECO:0000256" key="1">
    <source>
        <dbReference type="SAM" id="MobiDB-lite"/>
    </source>
</evidence>
<keyword evidence="2" id="KW-1133">Transmembrane helix</keyword>
<feature type="region of interest" description="Disordered" evidence="1">
    <location>
        <begin position="92"/>
        <end position="111"/>
    </location>
</feature>
<dbReference type="Proteomes" id="UP001652624">
    <property type="component" value="Chromosome 16"/>
</dbReference>
<dbReference type="RefSeq" id="XP_060031706.1">
    <property type="nucleotide sequence ID" value="XM_060175723.1"/>
</dbReference>
<protein>
    <submittedName>
        <fullName evidence="4">Uncharacterized protein LOC132533535</fullName>
    </submittedName>
</protein>
<sequence>MLSTMRHPAEDGLKKGLQGGRRTRFRVWLRDQCRSLCCCCCRSPRVTQRSQSGYLEEVSSVHSDSLSEEEWPQGTESWEQLRSSRRLLSLDTSSEGSMDDQGEPPAQTAENVLPQGCVQLVVGSSPLYSDILLHEPPRDLCVLHTQPEGPCDGEEVPTAPCCQEAQEPVSSAGVEPSAALEPAPSARTAGTPEAQLAEALLAQSRRSRAALPDPAVEKALRPSLTPQLALPSLRESCMAFLVSCLLMYPLLFRYIALLLLN</sequence>
<reference evidence="4" key="1">
    <citation type="submission" date="2025-08" db="UniProtKB">
        <authorList>
            <consortium name="RefSeq"/>
        </authorList>
    </citation>
    <scope>IDENTIFICATION</scope>
</reference>
<evidence type="ECO:0000256" key="2">
    <source>
        <dbReference type="SAM" id="Phobius"/>
    </source>
</evidence>
<keyword evidence="2" id="KW-0812">Transmembrane</keyword>
<proteinExistence type="predicted"/>
<evidence type="ECO:0000313" key="4">
    <source>
        <dbReference type="RefSeq" id="XP_060031706.1"/>
    </source>
</evidence>
<keyword evidence="2" id="KW-0472">Membrane</keyword>
<accession>A0ABM3W553</accession>
<keyword evidence="3" id="KW-1185">Reference proteome</keyword>
<organism evidence="3 4">
    <name type="scientific">Erinaceus europaeus</name>
    <name type="common">Western European hedgehog</name>
    <dbReference type="NCBI Taxonomy" id="9365"/>
    <lineage>
        <taxon>Eukaryota</taxon>
        <taxon>Metazoa</taxon>
        <taxon>Chordata</taxon>
        <taxon>Craniata</taxon>
        <taxon>Vertebrata</taxon>
        <taxon>Euteleostomi</taxon>
        <taxon>Mammalia</taxon>
        <taxon>Eutheria</taxon>
        <taxon>Laurasiatheria</taxon>
        <taxon>Eulipotyphla</taxon>
        <taxon>Erinaceidae</taxon>
        <taxon>Erinaceinae</taxon>
        <taxon>Erinaceus</taxon>
    </lineage>
</organism>